<dbReference type="RefSeq" id="WP_221930068.1">
    <property type="nucleotide sequence ID" value="NZ_FXTH01000014.1"/>
</dbReference>
<dbReference type="InterPro" id="IPR012577">
    <property type="entry name" value="NIPSNAP"/>
</dbReference>
<evidence type="ECO:0000259" key="2">
    <source>
        <dbReference type="Pfam" id="PF07978"/>
    </source>
</evidence>
<proteinExistence type="predicted"/>
<dbReference type="AlphaFoldDB" id="A0A521EAF3"/>
<keyword evidence="4" id="KW-1185">Reference proteome</keyword>
<dbReference type="Gene3D" id="3.30.70.100">
    <property type="match status" value="2"/>
</dbReference>
<feature type="signal peptide" evidence="1">
    <location>
        <begin position="1"/>
        <end position="25"/>
    </location>
</feature>
<evidence type="ECO:0000256" key="1">
    <source>
        <dbReference type="SAM" id="SignalP"/>
    </source>
</evidence>
<dbReference type="SUPFAM" id="SSF54909">
    <property type="entry name" value="Dimeric alpha+beta barrel"/>
    <property type="match status" value="1"/>
</dbReference>
<feature type="chain" id="PRO_5022040219" evidence="1">
    <location>
        <begin position="26"/>
        <end position="265"/>
    </location>
</feature>
<protein>
    <submittedName>
        <fullName evidence="3">NIPSNAP protein</fullName>
    </submittedName>
</protein>
<evidence type="ECO:0000313" key="4">
    <source>
        <dbReference type="Proteomes" id="UP000317593"/>
    </source>
</evidence>
<keyword evidence="1" id="KW-0732">Signal</keyword>
<reference evidence="3 4" key="1">
    <citation type="submission" date="2017-05" db="EMBL/GenBank/DDBJ databases">
        <authorList>
            <person name="Varghese N."/>
            <person name="Submissions S."/>
        </authorList>
    </citation>
    <scope>NUCLEOTIDE SEQUENCE [LARGE SCALE GENOMIC DNA]</scope>
    <source>
        <strain evidence="3 4">DSM 21194</strain>
    </source>
</reference>
<dbReference type="Proteomes" id="UP000317593">
    <property type="component" value="Unassembled WGS sequence"/>
</dbReference>
<gene>
    <name evidence="3" type="ORF">SAMN06265218_11456</name>
</gene>
<dbReference type="EMBL" id="FXTH01000014">
    <property type="protein sequence ID" value="SMO80894.1"/>
    <property type="molecule type" value="Genomic_DNA"/>
</dbReference>
<evidence type="ECO:0000313" key="3">
    <source>
        <dbReference type="EMBL" id="SMO80894.1"/>
    </source>
</evidence>
<accession>A0A521EAF3</accession>
<dbReference type="Pfam" id="PF07978">
    <property type="entry name" value="NIPSNAP"/>
    <property type="match status" value="1"/>
</dbReference>
<dbReference type="InterPro" id="IPR011008">
    <property type="entry name" value="Dimeric_a/b-barrel"/>
</dbReference>
<name>A0A521EAF3_9BACT</name>
<feature type="domain" description="NIPSNAP" evidence="2">
    <location>
        <begin position="160"/>
        <end position="263"/>
    </location>
</feature>
<organism evidence="3 4">
    <name type="scientific">Fodinibius sediminis</name>
    <dbReference type="NCBI Taxonomy" id="1214077"/>
    <lineage>
        <taxon>Bacteria</taxon>
        <taxon>Pseudomonadati</taxon>
        <taxon>Balneolota</taxon>
        <taxon>Balneolia</taxon>
        <taxon>Balneolales</taxon>
        <taxon>Balneolaceae</taxon>
        <taxon>Fodinibius</taxon>
    </lineage>
</organism>
<sequence length="265" mass="30709">MMITKRILPLLFLLFFQLISNQAFGQADDTSRDYFQIKVYHFDSADQQQQTDHFLEEAFLPALHRQGIEHVGVFKPHDESESTELKTYVLIPFDSIQAFASLPSKLSSDTRYQADGKDYLQASHEQPPYQRITSTLIRAFEYAPEIMSPSLENPQSERVYELRSYESPTEALNRNKVDMFNAGGEIEIFDRLDFNPIFYGNVISGGAMPNLMYMTSFEDMKSRDAHWDAFRTDKQWEELSSLEKYQNNVSHADIYLLKGTSYSDL</sequence>